<gene>
    <name evidence="1" type="ORF">P167DRAFT_550264</name>
</gene>
<dbReference type="AlphaFoldDB" id="A0A3N4KBG8"/>
<keyword evidence="2" id="KW-1185">Reference proteome</keyword>
<reference evidence="1 2" key="1">
    <citation type="journal article" date="2018" name="Nat. Ecol. Evol.">
        <title>Pezizomycetes genomes reveal the molecular basis of ectomycorrhizal truffle lifestyle.</title>
        <authorList>
            <person name="Murat C."/>
            <person name="Payen T."/>
            <person name="Noel B."/>
            <person name="Kuo A."/>
            <person name="Morin E."/>
            <person name="Chen J."/>
            <person name="Kohler A."/>
            <person name="Krizsan K."/>
            <person name="Balestrini R."/>
            <person name="Da Silva C."/>
            <person name="Montanini B."/>
            <person name="Hainaut M."/>
            <person name="Levati E."/>
            <person name="Barry K.W."/>
            <person name="Belfiori B."/>
            <person name="Cichocki N."/>
            <person name="Clum A."/>
            <person name="Dockter R.B."/>
            <person name="Fauchery L."/>
            <person name="Guy J."/>
            <person name="Iotti M."/>
            <person name="Le Tacon F."/>
            <person name="Lindquist E.A."/>
            <person name="Lipzen A."/>
            <person name="Malagnac F."/>
            <person name="Mello A."/>
            <person name="Molinier V."/>
            <person name="Miyauchi S."/>
            <person name="Poulain J."/>
            <person name="Riccioni C."/>
            <person name="Rubini A."/>
            <person name="Sitrit Y."/>
            <person name="Splivallo R."/>
            <person name="Traeger S."/>
            <person name="Wang M."/>
            <person name="Zifcakova L."/>
            <person name="Wipf D."/>
            <person name="Zambonelli A."/>
            <person name="Paolocci F."/>
            <person name="Nowrousian M."/>
            <person name="Ottonello S."/>
            <person name="Baldrian P."/>
            <person name="Spatafora J.W."/>
            <person name="Henrissat B."/>
            <person name="Nagy L.G."/>
            <person name="Aury J.M."/>
            <person name="Wincker P."/>
            <person name="Grigoriev I.V."/>
            <person name="Bonfante P."/>
            <person name="Martin F.M."/>
        </authorList>
    </citation>
    <scope>NUCLEOTIDE SEQUENCE [LARGE SCALE GENOMIC DNA]</scope>
    <source>
        <strain evidence="1 2">CCBAS932</strain>
    </source>
</reference>
<dbReference type="EMBL" id="ML119217">
    <property type="protein sequence ID" value="RPB06808.1"/>
    <property type="molecule type" value="Genomic_DNA"/>
</dbReference>
<sequence>MLSARDDPGQTNRREIGKMVVSWPTCCDFQHGDKQYAHDDQRPSRTRPELIVASHDFYLKDVARAKIRDEDTNFPPVNLGRSIPLQFPARVWATNAPVKPSGSPRHFLGSHILCPLYTAHSRRQFTREVSWADQLSQEVLNITDNGAGFLELISLNILQRLFSEYTAKKCL</sequence>
<evidence type="ECO:0000313" key="1">
    <source>
        <dbReference type="EMBL" id="RPB06808.1"/>
    </source>
</evidence>
<organism evidence="1 2">
    <name type="scientific">Morchella conica CCBAS932</name>
    <dbReference type="NCBI Taxonomy" id="1392247"/>
    <lineage>
        <taxon>Eukaryota</taxon>
        <taxon>Fungi</taxon>
        <taxon>Dikarya</taxon>
        <taxon>Ascomycota</taxon>
        <taxon>Pezizomycotina</taxon>
        <taxon>Pezizomycetes</taxon>
        <taxon>Pezizales</taxon>
        <taxon>Morchellaceae</taxon>
        <taxon>Morchella</taxon>
    </lineage>
</organism>
<proteinExistence type="predicted"/>
<dbReference type="Proteomes" id="UP000277580">
    <property type="component" value="Unassembled WGS sequence"/>
</dbReference>
<accession>A0A3N4KBG8</accession>
<dbReference type="InParanoid" id="A0A3N4KBG8"/>
<evidence type="ECO:0000313" key="2">
    <source>
        <dbReference type="Proteomes" id="UP000277580"/>
    </source>
</evidence>
<name>A0A3N4KBG8_9PEZI</name>
<protein>
    <submittedName>
        <fullName evidence="1">Uncharacterized protein</fullName>
    </submittedName>
</protein>